<dbReference type="InterPro" id="IPR007921">
    <property type="entry name" value="CHAP_dom"/>
</dbReference>
<accession>A0A2T1NM03</accession>
<feature type="domain" description="Peptidase C51" evidence="1">
    <location>
        <begin position="44"/>
        <end position="179"/>
    </location>
</feature>
<dbReference type="OrthoDB" id="9765517at2"/>
<keyword evidence="3" id="KW-1185">Reference proteome</keyword>
<dbReference type="Proteomes" id="UP000238430">
    <property type="component" value="Unassembled WGS sequence"/>
</dbReference>
<proteinExistence type="predicted"/>
<evidence type="ECO:0000313" key="2">
    <source>
        <dbReference type="EMBL" id="PSG93912.1"/>
    </source>
</evidence>
<dbReference type="PANTHER" id="PTHR30094">
    <property type="entry name" value="BIFUNCTIONAL GLUTATHIONYLSPERMIDINE SYNTHETASE/AMIDASE-RELATED"/>
    <property type="match status" value="1"/>
</dbReference>
<dbReference type="GO" id="GO:0016874">
    <property type="term" value="F:ligase activity"/>
    <property type="evidence" value="ECO:0007669"/>
    <property type="project" value="TreeGrafter"/>
</dbReference>
<comment type="caution">
    <text evidence="2">The sequence shown here is derived from an EMBL/GenBank/DDBJ whole genome shotgun (WGS) entry which is preliminary data.</text>
</comment>
<reference evidence="2 3" key="1">
    <citation type="submission" date="2018-03" db="EMBL/GenBank/DDBJ databases">
        <title>Mesoflavibacter sp. HG37 and Mesoflavibacter sp. HG96 sp.nov., two marine bacteria isolated from seawater of Western Pacific Ocean.</title>
        <authorList>
            <person name="Cheng H."/>
            <person name="Wu Y.-H."/>
            <person name="Guo L.-L."/>
            <person name="Xu X.-W."/>
        </authorList>
    </citation>
    <scope>NUCLEOTIDE SEQUENCE [LARGE SCALE GENOMIC DNA]</scope>
    <source>
        <strain evidence="2 3">KCTC 42117</strain>
    </source>
</reference>
<sequence>MRIFFLIISFINFSIVTSCDQIINSNNYSPGSKLDSLNGVYVYFNGSMRNVSGRNTTPDGYNLGLKYQCVEFVKRYYYKHYNHKMPNTWGHAKDFYKQGVADGKINIDRNLIQFSNPSKTKPKVGDLVVFKGSAFNSFGHVSIISLVKSNKIEVIQQNVGTRSREKFRLKHNNNKWYIDNDRIVGWLRMKG</sequence>
<protein>
    <submittedName>
        <fullName evidence="2">CHAP domain-containing protein</fullName>
    </submittedName>
</protein>
<dbReference type="PANTHER" id="PTHR30094:SF0">
    <property type="entry name" value="BIFUNCTIONAL GLUTATHIONYLSPERMIDINE SYNTHETASE_AMIDASE-RELATED"/>
    <property type="match status" value="1"/>
</dbReference>
<dbReference type="PROSITE" id="PS50911">
    <property type="entry name" value="CHAP"/>
    <property type="match status" value="1"/>
</dbReference>
<dbReference type="Gene3D" id="3.90.1720.10">
    <property type="entry name" value="endopeptidase domain like (from Nostoc punctiforme)"/>
    <property type="match status" value="1"/>
</dbReference>
<dbReference type="InterPro" id="IPR051705">
    <property type="entry name" value="Gsp_Synthetase/Amidase"/>
</dbReference>
<dbReference type="AlphaFoldDB" id="A0A2T1NM03"/>
<evidence type="ECO:0000313" key="3">
    <source>
        <dbReference type="Proteomes" id="UP000238430"/>
    </source>
</evidence>
<dbReference type="EMBL" id="PXOT01000014">
    <property type="protein sequence ID" value="PSG93912.1"/>
    <property type="molecule type" value="Genomic_DNA"/>
</dbReference>
<dbReference type="InterPro" id="IPR038765">
    <property type="entry name" value="Papain-like_cys_pep_sf"/>
</dbReference>
<name>A0A2T1NM03_9FLAO</name>
<evidence type="ECO:0000259" key="1">
    <source>
        <dbReference type="PROSITE" id="PS50911"/>
    </source>
</evidence>
<organism evidence="2 3">
    <name type="scientific">Mesoflavibacter zeaxanthinifaciens subsp. sabulilitoris</name>
    <dbReference type="NCBI Taxonomy" id="1520893"/>
    <lineage>
        <taxon>Bacteria</taxon>
        <taxon>Pseudomonadati</taxon>
        <taxon>Bacteroidota</taxon>
        <taxon>Flavobacteriia</taxon>
        <taxon>Flavobacteriales</taxon>
        <taxon>Flavobacteriaceae</taxon>
        <taxon>Mesoflavibacter</taxon>
    </lineage>
</organism>
<dbReference type="RefSeq" id="WP_106676589.1">
    <property type="nucleotide sequence ID" value="NZ_JACHWV010000006.1"/>
</dbReference>
<dbReference type="SUPFAM" id="SSF54001">
    <property type="entry name" value="Cysteine proteinases"/>
    <property type="match status" value="1"/>
</dbReference>
<dbReference type="PROSITE" id="PS51257">
    <property type="entry name" value="PROKAR_LIPOPROTEIN"/>
    <property type="match status" value="1"/>
</dbReference>
<gene>
    <name evidence="2" type="ORF">C7H61_01695</name>
</gene>
<dbReference type="Pfam" id="PF05257">
    <property type="entry name" value="CHAP"/>
    <property type="match status" value="1"/>
</dbReference>